<dbReference type="AlphaFoldDB" id="A0A0F9JJR7"/>
<dbReference type="Pfam" id="PF13192">
    <property type="entry name" value="Thioredoxin_3"/>
    <property type="match status" value="1"/>
</dbReference>
<dbReference type="Gene3D" id="3.40.30.10">
    <property type="entry name" value="Glutaredoxin"/>
    <property type="match status" value="1"/>
</dbReference>
<dbReference type="SUPFAM" id="SSF52833">
    <property type="entry name" value="Thioredoxin-like"/>
    <property type="match status" value="1"/>
</dbReference>
<dbReference type="InterPro" id="IPR012336">
    <property type="entry name" value="Thioredoxin-like_fold"/>
</dbReference>
<sequence length="83" mass="9407">MTKMEILHMPGCSCCNQAIGYAENLKKEFDLEVETIDMTKNPEVVDKYNIRTSPGIVINGKLVSIGETTEQDMRKLLQEEQSK</sequence>
<dbReference type="InterPro" id="IPR036249">
    <property type="entry name" value="Thioredoxin-like_sf"/>
</dbReference>
<evidence type="ECO:0000259" key="1">
    <source>
        <dbReference type="Pfam" id="PF13192"/>
    </source>
</evidence>
<proteinExistence type="predicted"/>
<feature type="domain" description="Thioredoxin-like fold" evidence="1">
    <location>
        <begin position="3"/>
        <end position="78"/>
    </location>
</feature>
<gene>
    <name evidence="2" type="ORF">LCGC14_1446780</name>
</gene>
<accession>A0A0F9JJR7</accession>
<protein>
    <recommendedName>
        <fullName evidence="1">Thioredoxin-like fold domain-containing protein</fullName>
    </recommendedName>
</protein>
<dbReference type="EMBL" id="LAZR01009921">
    <property type="protein sequence ID" value="KKM69833.1"/>
    <property type="molecule type" value="Genomic_DNA"/>
</dbReference>
<name>A0A0F9JJR7_9ZZZZ</name>
<reference evidence="2" key="1">
    <citation type="journal article" date="2015" name="Nature">
        <title>Complex archaea that bridge the gap between prokaryotes and eukaryotes.</title>
        <authorList>
            <person name="Spang A."/>
            <person name="Saw J.H."/>
            <person name="Jorgensen S.L."/>
            <person name="Zaremba-Niedzwiedzka K."/>
            <person name="Martijn J."/>
            <person name="Lind A.E."/>
            <person name="van Eijk R."/>
            <person name="Schleper C."/>
            <person name="Guy L."/>
            <person name="Ettema T.J."/>
        </authorList>
    </citation>
    <scope>NUCLEOTIDE SEQUENCE</scope>
</reference>
<organism evidence="2">
    <name type="scientific">marine sediment metagenome</name>
    <dbReference type="NCBI Taxonomy" id="412755"/>
    <lineage>
        <taxon>unclassified sequences</taxon>
        <taxon>metagenomes</taxon>
        <taxon>ecological metagenomes</taxon>
    </lineage>
</organism>
<comment type="caution">
    <text evidence="2">The sequence shown here is derived from an EMBL/GenBank/DDBJ whole genome shotgun (WGS) entry which is preliminary data.</text>
</comment>
<evidence type="ECO:0000313" key="2">
    <source>
        <dbReference type="EMBL" id="KKM69833.1"/>
    </source>
</evidence>